<accession>A0A271LHA3</accession>
<comment type="caution">
    <text evidence="5">The sequence shown here is derived from an EMBL/GenBank/DDBJ whole genome shotgun (WGS) entry which is preliminary data.</text>
</comment>
<evidence type="ECO:0000256" key="2">
    <source>
        <dbReference type="ARBA" id="ARBA00022801"/>
    </source>
</evidence>
<dbReference type="InterPro" id="IPR013520">
    <property type="entry name" value="Ribonucl_H"/>
</dbReference>
<evidence type="ECO:0000313" key="6">
    <source>
        <dbReference type="Proteomes" id="UP000216442"/>
    </source>
</evidence>
<dbReference type="GO" id="GO:0008408">
    <property type="term" value="F:3'-5' exonuclease activity"/>
    <property type="evidence" value="ECO:0007669"/>
    <property type="project" value="TreeGrafter"/>
</dbReference>
<keyword evidence="2" id="KW-0378">Hydrolase</keyword>
<dbReference type="CDD" id="cd06127">
    <property type="entry name" value="DEDDh"/>
    <property type="match status" value="1"/>
</dbReference>
<dbReference type="AlphaFoldDB" id="A0A271LHA3"/>
<proteinExistence type="predicted"/>
<feature type="domain" description="Exonuclease" evidence="4">
    <location>
        <begin position="5"/>
        <end position="173"/>
    </location>
</feature>
<dbReference type="OrthoDB" id="7822240at2"/>
<dbReference type="PANTHER" id="PTHR30231:SF4">
    <property type="entry name" value="PROTEIN NEN2"/>
    <property type="match status" value="1"/>
</dbReference>
<name>A0A271LHA3_9HYPH</name>
<evidence type="ECO:0000259" key="4">
    <source>
        <dbReference type="SMART" id="SM00479"/>
    </source>
</evidence>
<dbReference type="EMBL" id="NPKJ01000064">
    <property type="protein sequence ID" value="PAQ06755.1"/>
    <property type="molecule type" value="Genomic_DNA"/>
</dbReference>
<keyword evidence="3" id="KW-0269">Exonuclease</keyword>
<sequence length="194" mass="21085">MTLGKLWVMDVEGNGATPPEIIELAIVEIANLSIMPRHWQWLVRPESPILPAATRIHGLADDDVADAPSIDDISGDIMTWTDGATIVGHNVKIELDIISRSIPDWKPAAAIDTLKLARTLKPGLESYGLEKLGVLMGHSEEAAQRSGKRHHSALYDTILTALIFIDLMSALPVELRSDALMSADILASRQGILL</sequence>
<dbReference type="GO" id="GO:0006259">
    <property type="term" value="P:DNA metabolic process"/>
    <property type="evidence" value="ECO:0007669"/>
    <property type="project" value="UniProtKB-ARBA"/>
</dbReference>
<dbReference type="InterPro" id="IPR012337">
    <property type="entry name" value="RNaseH-like_sf"/>
</dbReference>
<keyword evidence="1" id="KW-0540">Nuclease</keyword>
<dbReference type="Proteomes" id="UP000216442">
    <property type="component" value="Unassembled WGS sequence"/>
</dbReference>
<reference evidence="5 6" key="1">
    <citation type="submission" date="2017-08" db="EMBL/GenBank/DDBJ databases">
        <title>Mesorhizobium wenxinae sp. nov., a novel rhizobial species isolated from root nodules of chickpea (Cicer arietinum L.).</title>
        <authorList>
            <person name="Zhang J."/>
        </authorList>
    </citation>
    <scope>NUCLEOTIDE SEQUENCE [LARGE SCALE GENOMIC DNA]</scope>
    <source>
        <strain evidence="5 6">SDW018</strain>
    </source>
</reference>
<dbReference type="SUPFAM" id="SSF53098">
    <property type="entry name" value="Ribonuclease H-like"/>
    <property type="match status" value="1"/>
</dbReference>
<dbReference type="InterPro" id="IPR036397">
    <property type="entry name" value="RNaseH_sf"/>
</dbReference>
<organism evidence="5 6">
    <name type="scientific">Mesorhizobium temperatum</name>
    <dbReference type="NCBI Taxonomy" id="241416"/>
    <lineage>
        <taxon>Bacteria</taxon>
        <taxon>Pseudomonadati</taxon>
        <taxon>Pseudomonadota</taxon>
        <taxon>Alphaproteobacteria</taxon>
        <taxon>Hyphomicrobiales</taxon>
        <taxon>Phyllobacteriaceae</taxon>
        <taxon>Mesorhizobium</taxon>
    </lineage>
</organism>
<dbReference type="Gene3D" id="3.30.420.10">
    <property type="entry name" value="Ribonuclease H-like superfamily/Ribonuclease H"/>
    <property type="match status" value="1"/>
</dbReference>
<evidence type="ECO:0000256" key="1">
    <source>
        <dbReference type="ARBA" id="ARBA00022722"/>
    </source>
</evidence>
<dbReference type="SMART" id="SM00479">
    <property type="entry name" value="EXOIII"/>
    <property type="match status" value="1"/>
</dbReference>
<protein>
    <submittedName>
        <fullName evidence="5">DNA polymerase III subunit epsilon</fullName>
    </submittedName>
</protein>
<gene>
    <name evidence="5" type="ORF">CIT26_24400</name>
</gene>
<dbReference type="Pfam" id="PF00929">
    <property type="entry name" value="RNase_T"/>
    <property type="match status" value="1"/>
</dbReference>
<evidence type="ECO:0000313" key="5">
    <source>
        <dbReference type="EMBL" id="PAQ06755.1"/>
    </source>
</evidence>
<dbReference type="PANTHER" id="PTHR30231">
    <property type="entry name" value="DNA POLYMERASE III SUBUNIT EPSILON"/>
    <property type="match status" value="1"/>
</dbReference>
<keyword evidence="6" id="KW-1185">Reference proteome</keyword>
<evidence type="ECO:0000256" key="3">
    <source>
        <dbReference type="ARBA" id="ARBA00022839"/>
    </source>
</evidence>
<dbReference type="GO" id="GO:0003676">
    <property type="term" value="F:nucleic acid binding"/>
    <property type="evidence" value="ECO:0007669"/>
    <property type="project" value="InterPro"/>
</dbReference>